<dbReference type="PANTHER" id="PTHR13347:SF1">
    <property type="entry name" value="HEAT REPEAT-CONTAINING PROTEIN 3"/>
    <property type="match status" value="1"/>
</dbReference>
<comment type="caution">
    <text evidence="4">The sequence shown here is derived from an EMBL/GenBank/DDBJ whole genome shotgun (WGS) entry which is preliminary data.</text>
</comment>
<dbReference type="GO" id="GO:0051082">
    <property type="term" value="F:unfolded protein binding"/>
    <property type="evidence" value="ECO:0007669"/>
    <property type="project" value="TreeGrafter"/>
</dbReference>
<dbReference type="InterPro" id="IPR011989">
    <property type="entry name" value="ARM-like"/>
</dbReference>
<feature type="region of interest" description="Disordered" evidence="2">
    <location>
        <begin position="1"/>
        <end position="21"/>
    </location>
</feature>
<dbReference type="InterPro" id="IPR057990">
    <property type="entry name" value="TPR_SYO1"/>
</dbReference>
<dbReference type="InterPro" id="IPR016024">
    <property type="entry name" value="ARM-type_fold"/>
</dbReference>
<feature type="domain" description="SYO1-like TPR repeats" evidence="3">
    <location>
        <begin position="471"/>
        <end position="690"/>
    </location>
</feature>
<dbReference type="CDD" id="cd13394">
    <property type="entry name" value="Syo1_like"/>
    <property type="match status" value="1"/>
</dbReference>
<organism evidence="4 5">
    <name type="scientific">Absidia repens</name>
    <dbReference type="NCBI Taxonomy" id="90262"/>
    <lineage>
        <taxon>Eukaryota</taxon>
        <taxon>Fungi</taxon>
        <taxon>Fungi incertae sedis</taxon>
        <taxon>Mucoromycota</taxon>
        <taxon>Mucoromycotina</taxon>
        <taxon>Mucoromycetes</taxon>
        <taxon>Mucorales</taxon>
        <taxon>Cunninghamellaceae</taxon>
        <taxon>Absidia</taxon>
    </lineage>
</organism>
<dbReference type="PANTHER" id="PTHR13347">
    <property type="entry name" value="HEAT REPEAT-CONTAINING PROTEIN 3"/>
    <property type="match status" value="1"/>
</dbReference>
<dbReference type="STRING" id="90262.A0A1X2IK17"/>
<evidence type="ECO:0000256" key="1">
    <source>
        <dbReference type="ARBA" id="ARBA00049983"/>
    </source>
</evidence>
<feature type="compositionally biased region" description="Basic residues" evidence="2">
    <location>
        <begin position="1"/>
        <end position="11"/>
    </location>
</feature>
<dbReference type="InterPro" id="IPR052616">
    <property type="entry name" value="SYO1-like"/>
</dbReference>
<dbReference type="Gene3D" id="1.25.10.10">
    <property type="entry name" value="Leucine-rich Repeat Variant"/>
    <property type="match status" value="1"/>
</dbReference>
<dbReference type="Proteomes" id="UP000193560">
    <property type="component" value="Unassembled WGS sequence"/>
</dbReference>
<reference evidence="4 5" key="1">
    <citation type="submission" date="2016-07" db="EMBL/GenBank/DDBJ databases">
        <title>Pervasive Adenine N6-methylation of Active Genes in Fungi.</title>
        <authorList>
            <consortium name="DOE Joint Genome Institute"/>
            <person name="Mondo S.J."/>
            <person name="Dannebaum R.O."/>
            <person name="Kuo R.C."/>
            <person name="Labutti K."/>
            <person name="Haridas S."/>
            <person name="Kuo A."/>
            <person name="Salamov A."/>
            <person name="Ahrendt S.R."/>
            <person name="Lipzen A."/>
            <person name="Sullivan W."/>
            <person name="Andreopoulos W.B."/>
            <person name="Clum A."/>
            <person name="Lindquist E."/>
            <person name="Daum C."/>
            <person name="Ramamoorthy G.K."/>
            <person name="Gryganskyi A."/>
            <person name="Culley D."/>
            <person name="Magnuson J.K."/>
            <person name="James T.Y."/>
            <person name="O'Malley M.A."/>
            <person name="Stajich J.E."/>
            <person name="Spatafora J.W."/>
            <person name="Visel A."/>
            <person name="Grigoriev I.V."/>
        </authorList>
    </citation>
    <scope>NUCLEOTIDE SEQUENCE [LARGE SCALE GENOMIC DNA]</scope>
    <source>
        <strain evidence="4 5">NRRL 1336</strain>
    </source>
</reference>
<dbReference type="SUPFAM" id="SSF48371">
    <property type="entry name" value="ARM repeat"/>
    <property type="match status" value="1"/>
</dbReference>
<protein>
    <submittedName>
        <fullName evidence="4">Armadillo-type protein</fullName>
    </submittedName>
</protein>
<proteinExistence type="inferred from homology"/>
<dbReference type="GO" id="GO:0006606">
    <property type="term" value="P:protein import into nucleus"/>
    <property type="evidence" value="ECO:0007669"/>
    <property type="project" value="TreeGrafter"/>
</dbReference>
<comment type="similarity">
    <text evidence="1">Belongs to the nuclear import and ribosome assembly adapter family.</text>
</comment>
<evidence type="ECO:0000256" key="2">
    <source>
        <dbReference type="SAM" id="MobiDB-lite"/>
    </source>
</evidence>
<dbReference type="SMART" id="SM00185">
    <property type="entry name" value="ARM"/>
    <property type="match status" value="2"/>
</dbReference>
<accession>A0A1X2IK17</accession>
<name>A0A1X2IK17_9FUNG</name>
<evidence type="ECO:0000313" key="4">
    <source>
        <dbReference type="EMBL" id="ORZ17896.1"/>
    </source>
</evidence>
<evidence type="ECO:0000313" key="5">
    <source>
        <dbReference type="Proteomes" id="UP000193560"/>
    </source>
</evidence>
<dbReference type="GO" id="GO:0042273">
    <property type="term" value="P:ribosomal large subunit biogenesis"/>
    <property type="evidence" value="ECO:0007669"/>
    <property type="project" value="TreeGrafter"/>
</dbReference>
<dbReference type="InterPro" id="IPR000225">
    <property type="entry name" value="Armadillo"/>
</dbReference>
<dbReference type="EMBL" id="MCGE01000009">
    <property type="protein sequence ID" value="ORZ17896.1"/>
    <property type="molecule type" value="Genomic_DNA"/>
</dbReference>
<dbReference type="Pfam" id="PF25567">
    <property type="entry name" value="TPR_SYO1"/>
    <property type="match status" value="1"/>
</dbReference>
<dbReference type="AlphaFoldDB" id="A0A1X2IK17"/>
<keyword evidence="5" id="KW-1185">Reference proteome</keyword>
<dbReference type="OrthoDB" id="288703at2759"/>
<sequence length="692" mass="76823">MGKQQGRRGNSKRGNPLSRVSAGIQQGTNDLVVKEEQVLPVINKLTAPTPADRAWAASCISNLVMSNESTRQLLLSKRIVTLLIERLTDDNQEVVEEVLGTLRNLASVEATVVKEYYNRDILTPLAALLPGISHTLDNVLKNAPLEDVTDKERRQSIWDYAENFIYIVWAISEASDKYIKAVNRLNLINFFISFLSAADQCPTRVVVAAGQCLTTLTEDNKDILIEFKNHPEYVNMLFDILNKFDSPDKVLVRVLACAILMNIKEVVQLNGSWDDERDAMTELNKIVLPILVASLDYDIQEAAAKTVTALQSGRVTKHEETGEITPKPKQPLSDEEIYIQSVEDRLSTLQLTMELLADLCLVGNDDGDQDGWEEAEATADDAAMDDQADGDDALADGINEDNIDSYLQDADSLIENSNNSVEGDLEVLRNHPMVHAFTYQVFPQLIRLATPTPSLSFPDDPALCPTVTLGLGLTHQRSLECINNFLLTMNDMPSNVWFKEHVADAKQAWQWLFQTAHQVGACPGSGQRDAVLEVMVGCLWSLGRGLKQDIPLGATDVATLCGAYQAAHPDASMRVKVIGCLGPIAAKQGDIETNKVIGQFVMTLLNDGNSRPEVRIEALNFLYDVYSDCAFDYDAPVFVQGGYLNQLKQQLPMTRSMVKSIDRRKQFDLRSRADEALTNLVAFIKYKATERR</sequence>
<gene>
    <name evidence="4" type="ORF">BCR42DRAFT_412724</name>
</gene>
<evidence type="ECO:0000259" key="3">
    <source>
        <dbReference type="Pfam" id="PF25567"/>
    </source>
</evidence>